<evidence type="ECO:0000313" key="4">
    <source>
        <dbReference type="Proteomes" id="UP000290289"/>
    </source>
</evidence>
<dbReference type="Proteomes" id="UP000290289">
    <property type="component" value="Chromosome 16"/>
</dbReference>
<sequence length="186" mass="21162">MAEYHDRLQEVERYKAKLKENKQLVDEARRNKGLLTQALQLKDETMESLKRGELDGALVEISELEKSIPTEREAAVQEYLSSSTFHLAIKPHCAQEARFEKRKWMAVLDRYDDGSILRKYHEDIDEHHRKGETFVLAINPSSEDESDNEGSADAQTQHGEEGLGDAEDDGRTRSDTARGSASDENE</sequence>
<feature type="region of interest" description="Disordered" evidence="2">
    <location>
        <begin position="138"/>
        <end position="186"/>
    </location>
</feature>
<organism evidence="3 4">
    <name type="scientific">Malus domestica</name>
    <name type="common">Apple</name>
    <name type="synonym">Pyrus malus</name>
    <dbReference type="NCBI Taxonomy" id="3750"/>
    <lineage>
        <taxon>Eukaryota</taxon>
        <taxon>Viridiplantae</taxon>
        <taxon>Streptophyta</taxon>
        <taxon>Embryophyta</taxon>
        <taxon>Tracheophyta</taxon>
        <taxon>Spermatophyta</taxon>
        <taxon>Magnoliopsida</taxon>
        <taxon>eudicotyledons</taxon>
        <taxon>Gunneridae</taxon>
        <taxon>Pentapetalae</taxon>
        <taxon>rosids</taxon>
        <taxon>fabids</taxon>
        <taxon>Rosales</taxon>
        <taxon>Rosaceae</taxon>
        <taxon>Amygdaloideae</taxon>
        <taxon>Maleae</taxon>
        <taxon>Malus</taxon>
    </lineage>
</organism>
<keyword evidence="1" id="KW-0175">Coiled coil</keyword>
<evidence type="ECO:0000313" key="3">
    <source>
        <dbReference type="EMBL" id="RXH71178.1"/>
    </source>
</evidence>
<accession>A0A498HI33</accession>
<protein>
    <submittedName>
        <fullName evidence="3">Uncharacterized protein</fullName>
    </submittedName>
</protein>
<evidence type="ECO:0000256" key="1">
    <source>
        <dbReference type="SAM" id="Coils"/>
    </source>
</evidence>
<feature type="coiled-coil region" evidence="1">
    <location>
        <begin position="1"/>
        <end position="31"/>
    </location>
</feature>
<proteinExistence type="predicted"/>
<reference evidence="3 4" key="1">
    <citation type="submission" date="2018-10" db="EMBL/GenBank/DDBJ databases">
        <title>A high-quality apple genome assembly.</title>
        <authorList>
            <person name="Hu J."/>
        </authorList>
    </citation>
    <scope>NUCLEOTIDE SEQUENCE [LARGE SCALE GENOMIC DNA]</scope>
    <source>
        <strain evidence="4">cv. HFTH1</strain>
        <tissue evidence="3">Young leaf</tissue>
    </source>
</reference>
<dbReference type="AlphaFoldDB" id="A0A498HI33"/>
<dbReference type="EMBL" id="RDQH01000342">
    <property type="protein sequence ID" value="RXH71178.1"/>
    <property type="molecule type" value="Genomic_DNA"/>
</dbReference>
<comment type="caution">
    <text evidence="3">The sequence shown here is derived from an EMBL/GenBank/DDBJ whole genome shotgun (WGS) entry which is preliminary data.</text>
</comment>
<keyword evidence="4" id="KW-1185">Reference proteome</keyword>
<gene>
    <name evidence="3" type="ORF">DVH24_015800</name>
</gene>
<evidence type="ECO:0000256" key="2">
    <source>
        <dbReference type="SAM" id="MobiDB-lite"/>
    </source>
</evidence>
<name>A0A498HI33_MALDO</name>